<accession>A0A1S8TWD4</accession>
<sequence>MIKKELVFKFFEENPQSLNDINENENYKE</sequence>
<name>A0A1S8TWD4_9CLOT</name>
<dbReference type="EMBL" id="LZZM01000034">
    <property type="protein sequence ID" value="OOM82021.1"/>
    <property type="molecule type" value="Genomic_DNA"/>
</dbReference>
<evidence type="ECO:0000313" key="1">
    <source>
        <dbReference type="EMBL" id="OOM82021.1"/>
    </source>
</evidence>
<gene>
    <name evidence="1" type="ORF">CLPUN_06390</name>
</gene>
<proteinExistence type="predicted"/>
<protein>
    <submittedName>
        <fullName evidence="1">Uncharacterized protein</fullName>
    </submittedName>
</protein>
<dbReference type="STRING" id="29367.CLPUN_06390"/>
<dbReference type="Proteomes" id="UP000190890">
    <property type="component" value="Unassembled WGS sequence"/>
</dbReference>
<dbReference type="AlphaFoldDB" id="A0A1S8TWD4"/>
<comment type="caution">
    <text evidence="1">The sequence shown here is derived from an EMBL/GenBank/DDBJ whole genome shotgun (WGS) entry which is preliminary data.</text>
</comment>
<keyword evidence="2" id="KW-1185">Reference proteome</keyword>
<reference evidence="1 2" key="1">
    <citation type="submission" date="2016-05" db="EMBL/GenBank/DDBJ databases">
        <title>Microbial solvent formation.</title>
        <authorList>
            <person name="Poehlein A."/>
            <person name="Montoya Solano J.D."/>
            <person name="Flitsch S."/>
            <person name="Krabben P."/>
            <person name="Duerre P."/>
            <person name="Daniel R."/>
        </authorList>
    </citation>
    <scope>NUCLEOTIDE SEQUENCE [LARGE SCALE GENOMIC DNA]</scope>
    <source>
        <strain evidence="1 2">DSM 2619</strain>
    </source>
</reference>
<evidence type="ECO:0000313" key="2">
    <source>
        <dbReference type="Proteomes" id="UP000190890"/>
    </source>
</evidence>
<organism evidence="1 2">
    <name type="scientific">Clostridium puniceum</name>
    <dbReference type="NCBI Taxonomy" id="29367"/>
    <lineage>
        <taxon>Bacteria</taxon>
        <taxon>Bacillati</taxon>
        <taxon>Bacillota</taxon>
        <taxon>Clostridia</taxon>
        <taxon>Eubacteriales</taxon>
        <taxon>Clostridiaceae</taxon>
        <taxon>Clostridium</taxon>
    </lineage>
</organism>